<evidence type="ECO:0000313" key="3">
    <source>
        <dbReference type="Proteomes" id="UP001152523"/>
    </source>
</evidence>
<evidence type="ECO:0000313" key="2">
    <source>
        <dbReference type="EMBL" id="CAH9142136.1"/>
    </source>
</evidence>
<dbReference type="EMBL" id="CAMAPF010001037">
    <property type="protein sequence ID" value="CAH9142136.1"/>
    <property type="molecule type" value="Genomic_DNA"/>
</dbReference>
<dbReference type="Gene3D" id="3.30.420.10">
    <property type="entry name" value="Ribonuclease H-like superfamily/Ribonuclease H"/>
    <property type="match status" value="1"/>
</dbReference>
<dbReference type="AlphaFoldDB" id="A0AAV0G2N7"/>
<accession>A0AAV0G2N7</accession>
<sequence length="162" mass="19199">MKEKSEVSRILKQFLVLVDRQFNKRVKIVRSDNGTEFQCLKNYFMDHEIIFQTTCVYTPQQNGRVERKHRHILNIARTIRFHAHLPIDFWGECVLTSCYLINRLPSPVLEYKSPYELLYNKAPKYEHLRVFGCLCYARSHGTNGDKFSQRGLKCVFLGYPYS</sequence>
<gene>
    <name evidence="2" type="ORF">CEPIT_LOCUS39671</name>
</gene>
<feature type="domain" description="Integrase catalytic" evidence="1">
    <location>
        <begin position="1"/>
        <end position="122"/>
    </location>
</feature>
<comment type="caution">
    <text evidence="2">The sequence shown here is derived from an EMBL/GenBank/DDBJ whole genome shotgun (WGS) entry which is preliminary data.</text>
</comment>
<dbReference type="InterPro" id="IPR001584">
    <property type="entry name" value="Integrase_cat-core"/>
</dbReference>
<dbReference type="SUPFAM" id="SSF53098">
    <property type="entry name" value="Ribonuclease H-like"/>
    <property type="match status" value="1"/>
</dbReference>
<dbReference type="GO" id="GO:0003676">
    <property type="term" value="F:nucleic acid binding"/>
    <property type="evidence" value="ECO:0007669"/>
    <property type="project" value="InterPro"/>
</dbReference>
<dbReference type="Proteomes" id="UP001152523">
    <property type="component" value="Unassembled WGS sequence"/>
</dbReference>
<protein>
    <recommendedName>
        <fullName evidence="1">Integrase catalytic domain-containing protein</fullName>
    </recommendedName>
</protein>
<reference evidence="2" key="1">
    <citation type="submission" date="2022-07" db="EMBL/GenBank/DDBJ databases">
        <authorList>
            <person name="Macas J."/>
            <person name="Novak P."/>
            <person name="Neumann P."/>
        </authorList>
    </citation>
    <scope>NUCLEOTIDE SEQUENCE</scope>
</reference>
<dbReference type="PROSITE" id="PS50994">
    <property type="entry name" value="INTEGRASE"/>
    <property type="match status" value="1"/>
</dbReference>
<organism evidence="2 3">
    <name type="scientific">Cuscuta epithymum</name>
    <dbReference type="NCBI Taxonomy" id="186058"/>
    <lineage>
        <taxon>Eukaryota</taxon>
        <taxon>Viridiplantae</taxon>
        <taxon>Streptophyta</taxon>
        <taxon>Embryophyta</taxon>
        <taxon>Tracheophyta</taxon>
        <taxon>Spermatophyta</taxon>
        <taxon>Magnoliopsida</taxon>
        <taxon>eudicotyledons</taxon>
        <taxon>Gunneridae</taxon>
        <taxon>Pentapetalae</taxon>
        <taxon>asterids</taxon>
        <taxon>lamiids</taxon>
        <taxon>Solanales</taxon>
        <taxon>Convolvulaceae</taxon>
        <taxon>Cuscuteae</taxon>
        <taxon>Cuscuta</taxon>
        <taxon>Cuscuta subgen. Cuscuta</taxon>
    </lineage>
</organism>
<dbReference type="PANTHER" id="PTHR42648:SF31">
    <property type="entry name" value="RNA-DIRECTED DNA POLYMERASE"/>
    <property type="match status" value="1"/>
</dbReference>
<dbReference type="PANTHER" id="PTHR42648">
    <property type="entry name" value="TRANSPOSASE, PUTATIVE-RELATED"/>
    <property type="match status" value="1"/>
</dbReference>
<evidence type="ECO:0000259" key="1">
    <source>
        <dbReference type="PROSITE" id="PS50994"/>
    </source>
</evidence>
<dbReference type="InterPro" id="IPR012337">
    <property type="entry name" value="RNaseH-like_sf"/>
</dbReference>
<dbReference type="InterPro" id="IPR039537">
    <property type="entry name" value="Retrotran_Ty1/copia-like"/>
</dbReference>
<keyword evidence="3" id="KW-1185">Reference proteome</keyword>
<dbReference type="InterPro" id="IPR036397">
    <property type="entry name" value="RNaseH_sf"/>
</dbReference>
<name>A0AAV0G2N7_9ASTE</name>
<proteinExistence type="predicted"/>
<dbReference type="GO" id="GO:0015074">
    <property type="term" value="P:DNA integration"/>
    <property type="evidence" value="ECO:0007669"/>
    <property type="project" value="InterPro"/>
</dbReference>